<feature type="transmembrane region" description="Helical" evidence="16">
    <location>
        <begin position="210"/>
        <end position="227"/>
    </location>
</feature>
<dbReference type="EC" id="2.4.99.28" evidence="16"/>
<keyword evidence="11 16" id="KW-0472">Membrane</keyword>
<comment type="pathway">
    <text evidence="2 16">Cell wall biogenesis; peptidoglycan biosynthesis.</text>
</comment>
<dbReference type="HAMAP" id="MF_00913">
    <property type="entry name" value="PGT_FtsW_proteobact"/>
    <property type="match status" value="1"/>
</dbReference>
<keyword evidence="7 16" id="KW-0812">Transmembrane</keyword>
<dbReference type="STRING" id="742823.HMPREF9465_01669"/>
<accession>K1JSE6</accession>
<keyword evidence="10 16" id="KW-1133">Transmembrane helix</keyword>
<keyword evidence="6 16" id="KW-0808">Transferase</keyword>
<name>K1JSE6_9BURK</name>
<dbReference type="UniPathway" id="UPA00219"/>
<dbReference type="eggNOG" id="COG0772">
    <property type="taxonomic scope" value="Bacteria"/>
</dbReference>
<dbReference type="HOGENOM" id="CLU_029243_1_1_4"/>
<keyword evidence="9 16" id="KW-0573">Peptidoglycan synthesis</keyword>
<evidence type="ECO:0000313" key="18">
    <source>
        <dbReference type="Proteomes" id="UP000005835"/>
    </source>
</evidence>
<evidence type="ECO:0000256" key="8">
    <source>
        <dbReference type="ARBA" id="ARBA00022960"/>
    </source>
</evidence>
<comment type="caution">
    <text evidence="17">The sequence shown here is derived from an EMBL/GenBank/DDBJ whole genome shotgun (WGS) entry which is preliminary data.</text>
</comment>
<feature type="transmembrane region" description="Helical" evidence="16">
    <location>
        <begin position="65"/>
        <end position="85"/>
    </location>
</feature>
<organism evidence="17 18">
    <name type="scientific">Sutterella wadsworthensis 2_1_59BFAA</name>
    <dbReference type="NCBI Taxonomy" id="742823"/>
    <lineage>
        <taxon>Bacteria</taxon>
        <taxon>Pseudomonadati</taxon>
        <taxon>Pseudomonadota</taxon>
        <taxon>Betaproteobacteria</taxon>
        <taxon>Burkholderiales</taxon>
        <taxon>Sutterellaceae</taxon>
        <taxon>Sutterella</taxon>
    </lineage>
</organism>
<evidence type="ECO:0000256" key="15">
    <source>
        <dbReference type="ARBA" id="ARBA00049902"/>
    </source>
</evidence>
<feature type="transmembrane region" description="Helical" evidence="16">
    <location>
        <begin position="364"/>
        <end position="386"/>
    </location>
</feature>
<dbReference type="GO" id="GO:0008360">
    <property type="term" value="P:regulation of cell shape"/>
    <property type="evidence" value="ECO:0007669"/>
    <property type="project" value="UniProtKB-KW"/>
</dbReference>
<dbReference type="PANTHER" id="PTHR30474:SF2">
    <property type="entry name" value="PEPTIDOGLYCAN GLYCOSYLTRANSFERASE FTSW-RELATED"/>
    <property type="match status" value="1"/>
</dbReference>
<keyword evidence="12 16" id="KW-0131">Cell cycle</keyword>
<evidence type="ECO:0000256" key="1">
    <source>
        <dbReference type="ARBA" id="ARBA00004651"/>
    </source>
</evidence>
<dbReference type="GO" id="GO:0009252">
    <property type="term" value="P:peptidoglycan biosynthetic process"/>
    <property type="evidence" value="ECO:0007669"/>
    <property type="project" value="UniProtKB-UniRule"/>
</dbReference>
<evidence type="ECO:0000313" key="17">
    <source>
        <dbReference type="EMBL" id="EKB30622.1"/>
    </source>
</evidence>
<evidence type="ECO:0000256" key="2">
    <source>
        <dbReference type="ARBA" id="ARBA00004752"/>
    </source>
</evidence>
<evidence type="ECO:0000256" key="12">
    <source>
        <dbReference type="ARBA" id="ARBA00023306"/>
    </source>
</evidence>
<dbReference type="InterPro" id="IPR001182">
    <property type="entry name" value="FtsW/RodA"/>
</dbReference>
<keyword evidence="16" id="KW-0997">Cell inner membrane</keyword>
<feature type="transmembrane region" description="Helical" evidence="16">
    <location>
        <begin position="289"/>
        <end position="313"/>
    </location>
</feature>
<evidence type="ECO:0000256" key="5">
    <source>
        <dbReference type="ARBA" id="ARBA00022676"/>
    </source>
</evidence>
<dbReference type="GO" id="GO:0032153">
    <property type="term" value="C:cell division site"/>
    <property type="evidence" value="ECO:0007669"/>
    <property type="project" value="UniProtKB-UniRule"/>
</dbReference>
<evidence type="ECO:0000256" key="14">
    <source>
        <dbReference type="ARBA" id="ARBA00038053"/>
    </source>
</evidence>
<proteinExistence type="inferred from homology"/>
<comment type="similarity">
    <text evidence="14 16">Belongs to the SEDS family. FtsW subfamily.</text>
</comment>
<dbReference type="PANTHER" id="PTHR30474">
    <property type="entry name" value="CELL CYCLE PROTEIN"/>
    <property type="match status" value="1"/>
</dbReference>
<evidence type="ECO:0000256" key="3">
    <source>
        <dbReference type="ARBA" id="ARBA00022475"/>
    </source>
</evidence>
<dbReference type="Pfam" id="PF01098">
    <property type="entry name" value="FTSW_RODA_SPOVE"/>
    <property type="match status" value="1"/>
</dbReference>
<dbReference type="InterPro" id="IPR013437">
    <property type="entry name" value="FtsW"/>
</dbReference>
<feature type="transmembrane region" description="Helical" evidence="16">
    <location>
        <begin position="188"/>
        <end position="205"/>
    </location>
</feature>
<keyword evidence="3 16" id="KW-1003">Cell membrane</keyword>
<comment type="catalytic activity">
    <reaction evidence="15 16">
        <text>[GlcNAc-(1-&gt;4)-Mur2Ac(oyl-L-Ala-gamma-D-Glu-L-Lys-D-Ala-D-Ala)](n)-di-trans,octa-cis-undecaprenyl diphosphate + beta-D-GlcNAc-(1-&gt;4)-Mur2Ac(oyl-L-Ala-gamma-D-Glu-L-Lys-D-Ala-D-Ala)-di-trans,octa-cis-undecaprenyl diphosphate = [GlcNAc-(1-&gt;4)-Mur2Ac(oyl-L-Ala-gamma-D-Glu-L-Lys-D-Ala-D-Ala)](n+1)-di-trans,octa-cis-undecaprenyl diphosphate + di-trans,octa-cis-undecaprenyl diphosphate + H(+)</text>
        <dbReference type="Rhea" id="RHEA:23708"/>
        <dbReference type="Rhea" id="RHEA-COMP:9602"/>
        <dbReference type="Rhea" id="RHEA-COMP:9603"/>
        <dbReference type="ChEBI" id="CHEBI:15378"/>
        <dbReference type="ChEBI" id="CHEBI:58405"/>
        <dbReference type="ChEBI" id="CHEBI:60033"/>
        <dbReference type="ChEBI" id="CHEBI:78435"/>
        <dbReference type="EC" id="2.4.99.28"/>
    </reaction>
</comment>
<keyword evidence="18" id="KW-1185">Reference proteome</keyword>
<feature type="transmembrane region" description="Helical" evidence="16">
    <location>
        <begin position="334"/>
        <end position="358"/>
    </location>
</feature>
<evidence type="ECO:0000256" key="9">
    <source>
        <dbReference type="ARBA" id="ARBA00022984"/>
    </source>
</evidence>
<dbReference type="GO" id="GO:0015648">
    <property type="term" value="F:lipid-linked peptidoglycan transporter activity"/>
    <property type="evidence" value="ECO:0007669"/>
    <property type="project" value="TreeGrafter"/>
</dbReference>
<dbReference type="AlphaFoldDB" id="K1JSE6"/>
<keyword evidence="8 16" id="KW-0133">Cell shape</keyword>
<keyword evidence="5 16" id="KW-0328">Glycosyltransferase</keyword>
<evidence type="ECO:0000256" key="16">
    <source>
        <dbReference type="HAMAP-Rule" id="MF_00913"/>
    </source>
</evidence>
<sequence>MLSFGRKKKKEDWQTQGRAVATLKERANASLEVIICVAALLGIGTVMVYSATSVFADNSRYGVDALYFVMKHLQSIVVGVCAGWIVTKIPMSFWQRYALWVFFGALILLVCVLLPGVGKTVNGAKRWISLGVMNLQVSEIMKVAALIMAAWFAVMRQEYMHSFQKGFIPMAFAMVAIAALIIQQPDLGAMVVIVAEIMGVLFLGGLSFKIFTFVISVVVGFVFWMIIDTPWRLGRIFAYWDPWAPEHVLDKAYQLSHSLIAFGRGELFGVGLGGSVEKLYYLPEAHTDFIMAVIAEETGFVGVCLVLFIYYWLIRHAFEIGRVSIKLERFFQGLLAQGIGVWFGVQVFINVGVASGLLPTKGLTLPFVSFGGSALLSGLIAIGLLLRVDKENRMLMRGGQV</sequence>
<dbReference type="Proteomes" id="UP000005835">
    <property type="component" value="Unassembled WGS sequence"/>
</dbReference>
<dbReference type="EMBL" id="ADMG01000037">
    <property type="protein sequence ID" value="EKB30622.1"/>
    <property type="molecule type" value="Genomic_DNA"/>
</dbReference>
<protein>
    <recommendedName>
        <fullName evidence="16">Probable peptidoglycan glycosyltransferase FtsW</fullName>
        <shortName evidence="16">PGT</shortName>
        <ecNumber evidence="16">2.4.99.28</ecNumber>
    </recommendedName>
    <alternativeName>
        <fullName evidence="16">Cell division protein FtsW</fullName>
    </alternativeName>
    <alternativeName>
        <fullName evidence="16">Cell wall polymerase</fullName>
    </alternativeName>
    <alternativeName>
        <fullName evidence="16">Peptidoglycan polymerase</fullName>
        <shortName evidence="16">PG polymerase</shortName>
    </alternativeName>
</protein>
<evidence type="ECO:0000256" key="7">
    <source>
        <dbReference type="ARBA" id="ARBA00022692"/>
    </source>
</evidence>
<feature type="transmembrane region" description="Helical" evidence="16">
    <location>
        <begin position="137"/>
        <end position="154"/>
    </location>
</feature>
<evidence type="ECO:0000256" key="6">
    <source>
        <dbReference type="ARBA" id="ARBA00022679"/>
    </source>
</evidence>
<dbReference type="RefSeq" id="WP_005435989.1">
    <property type="nucleotide sequence ID" value="NZ_JH815518.1"/>
</dbReference>
<feature type="transmembrane region" description="Helical" evidence="16">
    <location>
        <begin position="33"/>
        <end position="53"/>
    </location>
</feature>
<gene>
    <name evidence="16" type="primary">ftsW</name>
    <name evidence="17" type="ORF">HMPREF9465_01669</name>
</gene>
<evidence type="ECO:0000256" key="11">
    <source>
        <dbReference type="ARBA" id="ARBA00023136"/>
    </source>
</evidence>
<comment type="function">
    <text evidence="16">Peptidoglycan polymerase that is essential for cell division.</text>
</comment>
<feature type="transmembrane region" description="Helical" evidence="16">
    <location>
        <begin position="97"/>
        <end position="117"/>
    </location>
</feature>
<keyword evidence="4 16" id="KW-0132">Cell division</keyword>
<dbReference type="NCBIfam" id="TIGR02614">
    <property type="entry name" value="ftsW"/>
    <property type="match status" value="1"/>
</dbReference>
<evidence type="ECO:0000256" key="13">
    <source>
        <dbReference type="ARBA" id="ARBA00023316"/>
    </source>
</evidence>
<evidence type="ECO:0000256" key="10">
    <source>
        <dbReference type="ARBA" id="ARBA00022989"/>
    </source>
</evidence>
<comment type="subcellular location">
    <subcellularLocation>
        <location evidence="16">Cell inner membrane</location>
        <topology evidence="16">Multi-pass membrane protein</topology>
    </subcellularLocation>
    <subcellularLocation>
        <location evidence="1">Cell membrane</location>
        <topology evidence="1">Multi-pass membrane protein</topology>
    </subcellularLocation>
    <text evidence="16">Localizes to the division septum.</text>
</comment>
<reference evidence="17 18" key="1">
    <citation type="submission" date="2012-05" db="EMBL/GenBank/DDBJ databases">
        <title>The Genome Sequence of Sutterella wadsworthensis 2_1_59BFAA.</title>
        <authorList>
            <consortium name="The Broad Institute Genome Sequencing Platform"/>
            <person name="Earl A."/>
            <person name="Ward D."/>
            <person name="Feldgarden M."/>
            <person name="Gevers D."/>
            <person name="Daigneault M."/>
            <person name="Strauss J."/>
            <person name="Allen-Vercoe E."/>
            <person name="Walker B."/>
            <person name="Young S.K."/>
            <person name="Zeng Q."/>
            <person name="Gargeya S."/>
            <person name="Fitzgerald M."/>
            <person name="Haas B."/>
            <person name="Abouelleil A."/>
            <person name="Alvarado L."/>
            <person name="Arachchi H.M."/>
            <person name="Berlin A.M."/>
            <person name="Chapman S.B."/>
            <person name="Goldberg J."/>
            <person name="Griggs A."/>
            <person name="Gujja S."/>
            <person name="Hansen M."/>
            <person name="Howarth C."/>
            <person name="Imamovic A."/>
            <person name="Larimer J."/>
            <person name="McCowen C."/>
            <person name="Montmayeur A."/>
            <person name="Murphy C."/>
            <person name="Neiman D."/>
            <person name="Pearson M."/>
            <person name="Priest M."/>
            <person name="Roberts A."/>
            <person name="Saif S."/>
            <person name="Shea T."/>
            <person name="Sisk P."/>
            <person name="Sykes S."/>
            <person name="Wortman J."/>
            <person name="Nusbaum C."/>
            <person name="Birren B."/>
        </authorList>
    </citation>
    <scope>NUCLEOTIDE SEQUENCE [LARGE SCALE GENOMIC DNA]</scope>
    <source>
        <strain evidence="17 18">2_1_59BFAA</strain>
    </source>
</reference>
<evidence type="ECO:0000256" key="4">
    <source>
        <dbReference type="ARBA" id="ARBA00022618"/>
    </source>
</evidence>
<dbReference type="GO" id="GO:0043093">
    <property type="term" value="P:FtsZ-dependent cytokinesis"/>
    <property type="evidence" value="ECO:0007669"/>
    <property type="project" value="UniProtKB-UniRule"/>
</dbReference>
<dbReference type="GO" id="GO:0008955">
    <property type="term" value="F:peptidoglycan glycosyltransferase activity"/>
    <property type="evidence" value="ECO:0007669"/>
    <property type="project" value="UniProtKB-UniRule"/>
</dbReference>
<dbReference type="GO" id="GO:0071555">
    <property type="term" value="P:cell wall organization"/>
    <property type="evidence" value="ECO:0007669"/>
    <property type="project" value="UniProtKB-KW"/>
</dbReference>
<keyword evidence="13 16" id="KW-0961">Cell wall biogenesis/degradation</keyword>
<dbReference type="GO" id="GO:0005886">
    <property type="term" value="C:plasma membrane"/>
    <property type="evidence" value="ECO:0007669"/>
    <property type="project" value="UniProtKB-SubCell"/>
</dbReference>
<dbReference type="PATRIC" id="fig|742823.3.peg.1664"/>
<feature type="transmembrane region" description="Helical" evidence="16">
    <location>
        <begin position="166"/>
        <end position="182"/>
    </location>
</feature>